<sequence length="153" mass="16935">MSGFIGQAATQPFVLSNDPFFPEIDANALRASVRLSGDVSDERLETAIVDAMLTTNRELKDKKAEWLAAGHTALAQVDPATIANRNALEQLYTRAVRALVAAEFAERYRGYDATASGVREDAEQLPTADDYRRDYRHALRDLLGTRHATIELI</sequence>
<dbReference type="Pfam" id="PF05926">
    <property type="entry name" value="Phage_GPL"/>
    <property type="match status" value="1"/>
</dbReference>
<proteinExistence type="predicted"/>
<reference evidence="1 2" key="1">
    <citation type="submission" date="2017-09" db="EMBL/GenBank/DDBJ databases">
        <title>Pseudomonas abyssi sp. nov. isolated from Abyssopelagic Water.</title>
        <authorList>
            <person name="Wei Y."/>
        </authorList>
    </citation>
    <scope>NUCLEOTIDE SEQUENCE [LARGE SCALE GENOMIC DNA]</scope>
    <source>
        <strain evidence="1 2">MT5</strain>
    </source>
</reference>
<evidence type="ECO:0000313" key="1">
    <source>
        <dbReference type="EMBL" id="PBK04016.1"/>
    </source>
</evidence>
<dbReference type="InterPro" id="IPR009225">
    <property type="entry name" value="Phage_head_completion_GpL"/>
</dbReference>
<organism evidence="1 2">
    <name type="scientific">Pseudomonas abyssi</name>
    <dbReference type="NCBI Taxonomy" id="170540"/>
    <lineage>
        <taxon>Bacteria</taxon>
        <taxon>Pseudomonadati</taxon>
        <taxon>Pseudomonadota</taxon>
        <taxon>Gammaproteobacteria</taxon>
        <taxon>Pseudomonadales</taxon>
        <taxon>Pseudomonadaceae</taxon>
        <taxon>Pseudomonas</taxon>
    </lineage>
</organism>
<dbReference type="Proteomes" id="UP000242313">
    <property type="component" value="Unassembled WGS sequence"/>
</dbReference>
<dbReference type="RefSeq" id="WP_096005054.1">
    <property type="nucleotide sequence ID" value="NZ_NTMR01000013.1"/>
</dbReference>
<accession>A0A2A3MGS7</accession>
<keyword evidence="2" id="KW-1185">Reference proteome</keyword>
<comment type="caution">
    <text evidence="1">The sequence shown here is derived from an EMBL/GenBank/DDBJ whole genome shotgun (WGS) entry which is preliminary data.</text>
</comment>
<evidence type="ECO:0000313" key="2">
    <source>
        <dbReference type="Proteomes" id="UP000242313"/>
    </source>
</evidence>
<protein>
    <submittedName>
        <fullName evidence="1">Head completion/stabilization protein</fullName>
    </submittedName>
</protein>
<gene>
    <name evidence="1" type="ORF">CNQ84_11730</name>
</gene>
<dbReference type="AlphaFoldDB" id="A0A2A3MGS7"/>
<dbReference type="EMBL" id="NTMR01000013">
    <property type="protein sequence ID" value="PBK04016.1"/>
    <property type="molecule type" value="Genomic_DNA"/>
</dbReference>
<name>A0A2A3MGS7_9PSED</name>